<dbReference type="EMBL" id="QLMH01000010">
    <property type="protein sequence ID" value="RAK18425.1"/>
    <property type="molecule type" value="Genomic_DNA"/>
</dbReference>
<dbReference type="InterPro" id="IPR037522">
    <property type="entry name" value="HD_GYP_dom"/>
</dbReference>
<protein>
    <submittedName>
        <fullName evidence="2">Putative two-component system response regulator</fullName>
    </submittedName>
</protein>
<dbReference type="GO" id="GO:0020037">
    <property type="term" value="F:heme binding"/>
    <property type="evidence" value="ECO:0007669"/>
    <property type="project" value="InterPro"/>
</dbReference>
<evidence type="ECO:0000313" key="3">
    <source>
        <dbReference type="Proteomes" id="UP000248555"/>
    </source>
</evidence>
<gene>
    <name evidence="2" type="ORF">B0I26_11057</name>
</gene>
<proteinExistence type="predicted"/>
<dbReference type="RefSeq" id="WP_111645666.1">
    <property type="nucleotide sequence ID" value="NZ_QLMH01000010.1"/>
</dbReference>
<organism evidence="2 3">
    <name type="scientific">Paranoxybacillus vitaminiphilus</name>
    <dbReference type="NCBI Taxonomy" id="581036"/>
    <lineage>
        <taxon>Bacteria</taxon>
        <taxon>Bacillati</taxon>
        <taxon>Bacillota</taxon>
        <taxon>Bacilli</taxon>
        <taxon>Bacillales</taxon>
        <taxon>Anoxybacillaceae</taxon>
        <taxon>Paranoxybacillus</taxon>
    </lineage>
</organism>
<dbReference type="InterPro" id="IPR012292">
    <property type="entry name" value="Globin/Proto"/>
</dbReference>
<dbReference type="PROSITE" id="PS51832">
    <property type="entry name" value="HD_GYP"/>
    <property type="match status" value="1"/>
</dbReference>
<reference evidence="2 3" key="1">
    <citation type="submission" date="2018-06" db="EMBL/GenBank/DDBJ databases">
        <title>Genomic Encyclopedia of Type Strains, Phase III (KMG-III): the genomes of soil and plant-associated and newly described type strains.</title>
        <authorList>
            <person name="Whitman W."/>
        </authorList>
    </citation>
    <scope>NUCLEOTIDE SEQUENCE [LARGE SCALE GENOMIC DNA]</scope>
    <source>
        <strain evidence="2 3">CGMCC 1.8979</strain>
    </source>
</reference>
<dbReference type="PANTHER" id="PTHR45228:SF1">
    <property type="entry name" value="CYCLIC DI-GMP PHOSPHODIESTERASE TM_0186"/>
    <property type="match status" value="1"/>
</dbReference>
<dbReference type="SUPFAM" id="SSF46458">
    <property type="entry name" value="Globin-like"/>
    <property type="match status" value="1"/>
</dbReference>
<dbReference type="SMART" id="SM00471">
    <property type="entry name" value="HDc"/>
    <property type="match status" value="1"/>
</dbReference>
<dbReference type="Gene3D" id="1.10.3210.10">
    <property type="entry name" value="Hypothetical protein af1432"/>
    <property type="match status" value="1"/>
</dbReference>
<dbReference type="AlphaFoldDB" id="A0A327YF34"/>
<dbReference type="Pfam" id="PF11563">
    <property type="entry name" value="Protoglobin"/>
    <property type="match status" value="1"/>
</dbReference>
<dbReference type="Gene3D" id="1.10.490.10">
    <property type="entry name" value="Globins"/>
    <property type="match status" value="1"/>
</dbReference>
<feature type="domain" description="HD-GYP" evidence="1">
    <location>
        <begin position="436"/>
        <end position="633"/>
    </location>
</feature>
<accession>A0A327YF34</accession>
<dbReference type="PANTHER" id="PTHR45228">
    <property type="entry name" value="CYCLIC DI-GMP PHOSPHODIESTERASE TM_0186-RELATED"/>
    <property type="match status" value="1"/>
</dbReference>
<sequence length="635" mass="74750">MKRILVTDQNRLRQLQYTGVTEEKLQLIYHHRNHLIPLIDTIVDELYEEIMKVEKLKKLIHEHSNLTHLKETQKEYLKECFLATINDEYIQKRYNIGLKHSEVGLELKWYLSTYTKYADIISIHLSRTIPNVALPLYNAIHALFSFDMQLTLEAYSKIELQKAAHPLRFEFEKVRQINGFTDEDVQNLNQFSGYISFQVEQIMTYFRDIFLQRIGNERVYTFVELENFFAYIKTFLLQFFQEKIYQDSEAFFRIIRDWSRVIIESKYHENFFQITGETLCDALRKVFMTKEYLANQYILQYIHSFERLTKFTLSMIHEIIRPYLFLRDFDFLEIYAYEISTIDFGRLTWTDEKMKRFVKSLGMTGDSPIGKRCYEVLHKRTVPCSGCPVLEGKQETMMTTVESVDGLHYYKVRPLPQNKIFELSRALLIIQDITRESKVMFHTIEKLLQLAEYRDDDTKNHVERIGILSGMLARLAGCDEKFVANIEIAAKFHDIGKVGIPDSILNKPGKLTNEEWDSMKTHAQIGHQILSNLDLPVIQMAASIARTHHEWWNGQGYPNGLKGEEIPLEGRIVAIVDVFDALLSKRVYKDAFPPEQVKAILMDGSGHQFDPKLIDLFIMMWDEFITTRERLLSRD</sequence>
<keyword evidence="3" id="KW-1185">Reference proteome</keyword>
<dbReference type="InterPro" id="IPR039379">
    <property type="entry name" value="Protoglobin_sensor_dom"/>
</dbReference>
<dbReference type="Pfam" id="PF13487">
    <property type="entry name" value="HD_5"/>
    <property type="match status" value="1"/>
</dbReference>
<dbReference type="InterPro" id="IPR052020">
    <property type="entry name" value="Cyclic_di-GMP/3'3'-cGAMP_PDE"/>
</dbReference>
<dbReference type="InterPro" id="IPR009050">
    <property type="entry name" value="Globin-like_sf"/>
</dbReference>
<comment type="caution">
    <text evidence="2">The sequence shown here is derived from an EMBL/GenBank/DDBJ whole genome shotgun (WGS) entry which is preliminary data.</text>
</comment>
<dbReference type="CDD" id="cd01068">
    <property type="entry name" value="globin_sensor"/>
    <property type="match status" value="1"/>
</dbReference>
<dbReference type="OrthoDB" id="9759601at2"/>
<dbReference type="InterPro" id="IPR044398">
    <property type="entry name" value="Globin-sensor_dom"/>
</dbReference>
<evidence type="ECO:0000259" key="1">
    <source>
        <dbReference type="PROSITE" id="PS51832"/>
    </source>
</evidence>
<dbReference type="SUPFAM" id="SSF109604">
    <property type="entry name" value="HD-domain/PDEase-like"/>
    <property type="match status" value="1"/>
</dbReference>
<evidence type="ECO:0000313" key="2">
    <source>
        <dbReference type="EMBL" id="RAK18425.1"/>
    </source>
</evidence>
<dbReference type="GO" id="GO:0019825">
    <property type="term" value="F:oxygen binding"/>
    <property type="evidence" value="ECO:0007669"/>
    <property type="project" value="InterPro"/>
</dbReference>
<name>A0A327YF34_9BACL</name>
<dbReference type="InterPro" id="IPR003607">
    <property type="entry name" value="HD/PDEase_dom"/>
</dbReference>
<dbReference type="CDD" id="cd00077">
    <property type="entry name" value="HDc"/>
    <property type="match status" value="1"/>
</dbReference>
<dbReference type="Proteomes" id="UP000248555">
    <property type="component" value="Unassembled WGS sequence"/>
</dbReference>